<dbReference type="InterPro" id="IPR000210">
    <property type="entry name" value="BTB/POZ_dom"/>
</dbReference>
<feature type="domain" description="BTB" evidence="12">
    <location>
        <begin position="28"/>
        <end position="92"/>
    </location>
</feature>
<evidence type="ECO:0000259" key="13">
    <source>
        <dbReference type="PROSITE" id="PS50157"/>
    </source>
</evidence>
<feature type="region of interest" description="Disordered" evidence="11">
    <location>
        <begin position="127"/>
        <end position="202"/>
    </location>
</feature>
<gene>
    <name evidence="14" type="ORF">LSH36_45g12036</name>
</gene>
<dbReference type="InterPro" id="IPR050457">
    <property type="entry name" value="ZnFinger_BTB_dom_contain"/>
</dbReference>
<protein>
    <submittedName>
        <fullName evidence="14">Uncharacterized protein</fullName>
    </submittedName>
</protein>
<keyword evidence="5" id="KW-0862">Zinc</keyword>
<dbReference type="AlphaFoldDB" id="A0AAD9K6P5"/>
<evidence type="ECO:0000256" key="6">
    <source>
        <dbReference type="ARBA" id="ARBA00023015"/>
    </source>
</evidence>
<keyword evidence="2" id="KW-0479">Metal-binding</keyword>
<dbReference type="PANTHER" id="PTHR46105">
    <property type="entry name" value="AGAP004733-PA"/>
    <property type="match status" value="1"/>
</dbReference>
<keyword evidence="3" id="KW-0677">Repeat</keyword>
<sequence length="689" mass="77140">MQNVKLASSWGVELLAILDEMRKHNQMCDLHLVLKGGIVINVHSCIIAAASPFLKSLLLNTQNPEINMEDFPAVVIKQIIEFIYTGEVTVQGDELIMLHSVAISLHIPALASVAQKLICDNELTATPHTLGSEKQPESISPELSSQDFSHLQSNALPKRKPGRPRKQTSNEKFMAEEQLFSGISDKSQVPEKPVIPPSLQGESVSPQILSDAIFKTRLLGEEVNSEAKVMEPVPTQKHSPIAQIKGSEIVEETANMEQPISGDIVCIRETETTPLVNNISVKLERDDSDKGMIADHLIAGDCQSTHQQHEAGIVVMSRPETTVTSKPLLSTVIASLDLNSVLSEGVHHDNSSPNPPRRRTAQGAALAAKVPVHVGPTYTCTKCDRSFTSEDMYNRHCSRHRNNESEVKRFSCQYCKFSTMYKAALDEHVHVHTGEKPYACTECDKAFKHKKSLQIHMWIHAGKKFPCPLCGKEMSTAQYLRRHMSNVHSDYRPYKCSTCSRCFNRIESLKKHMDTHNDVPKYECVVCNQRFLTQIALKNHMTNKHKERRRYCCLKCGNEFINLHKIKSHRCQPPNEGKKRKRSRDAIPMEANDVKPFTAQTAQQAEDDHDLSDAIQGESSSSKDVVNPSNQEAVLPDHVYTPKKEEASQVLIVGNSTMEEEIEDTDGETSSEDDDEELLNMDLDEQEDG</sequence>
<feature type="compositionally biased region" description="Polar residues" evidence="11">
    <location>
        <begin position="617"/>
        <end position="632"/>
    </location>
</feature>
<feature type="compositionally biased region" description="Polar residues" evidence="11">
    <location>
        <begin position="137"/>
        <end position="155"/>
    </location>
</feature>
<evidence type="ECO:0000313" key="14">
    <source>
        <dbReference type="EMBL" id="KAK2165824.1"/>
    </source>
</evidence>
<dbReference type="FunFam" id="3.30.160.60:FF:000100">
    <property type="entry name" value="Zinc finger 45-like"/>
    <property type="match status" value="1"/>
</dbReference>
<feature type="domain" description="C2H2-type" evidence="13">
    <location>
        <begin position="378"/>
        <end position="405"/>
    </location>
</feature>
<evidence type="ECO:0000256" key="8">
    <source>
        <dbReference type="ARBA" id="ARBA00023163"/>
    </source>
</evidence>
<evidence type="ECO:0000313" key="15">
    <source>
        <dbReference type="Proteomes" id="UP001208570"/>
    </source>
</evidence>
<dbReference type="EMBL" id="JAODUP010000045">
    <property type="protein sequence ID" value="KAK2165824.1"/>
    <property type="molecule type" value="Genomic_DNA"/>
</dbReference>
<keyword evidence="8" id="KW-0804">Transcription</keyword>
<name>A0AAD9K6P5_9ANNE</name>
<evidence type="ECO:0000256" key="11">
    <source>
        <dbReference type="SAM" id="MobiDB-lite"/>
    </source>
</evidence>
<dbReference type="SUPFAM" id="SSF57667">
    <property type="entry name" value="beta-beta-alpha zinc fingers"/>
    <property type="match status" value="3"/>
</dbReference>
<evidence type="ECO:0000256" key="9">
    <source>
        <dbReference type="ARBA" id="ARBA00023242"/>
    </source>
</evidence>
<dbReference type="PROSITE" id="PS50157">
    <property type="entry name" value="ZINC_FINGER_C2H2_2"/>
    <property type="match status" value="6"/>
</dbReference>
<evidence type="ECO:0000256" key="3">
    <source>
        <dbReference type="ARBA" id="ARBA00022737"/>
    </source>
</evidence>
<reference evidence="14" key="1">
    <citation type="journal article" date="2023" name="Mol. Biol. Evol.">
        <title>Third-Generation Sequencing Reveals the Adaptive Role of the Epigenome in Three Deep-Sea Polychaetes.</title>
        <authorList>
            <person name="Perez M."/>
            <person name="Aroh O."/>
            <person name="Sun Y."/>
            <person name="Lan Y."/>
            <person name="Juniper S.K."/>
            <person name="Young C.R."/>
            <person name="Angers B."/>
            <person name="Qian P.Y."/>
        </authorList>
    </citation>
    <scope>NUCLEOTIDE SEQUENCE</scope>
    <source>
        <strain evidence="14">P08H-3</strain>
    </source>
</reference>
<keyword evidence="7" id="KW-0238">DNA-binding</keyword>
<evidence type="ECO:0000256" key="2">
    <source>
        <dbReference type="ARBA" id="ARBA00022723"/>
    </source>
</evidence>
<dbReference type="PROSITE" id="PS00028">
    <property type="entry name" value="ZINC_FINGER_C2H2_1"/>
    <property type="match status" value="5"/>
</dbReference>
<dbReference type="PROSITE" id="PS50097">
    <property type="entry name" value="BTB"/>
    <property type="match status" value="1"/>
</dbReference>
<dbReference type="GO" id="GO:0000978">
    <property type="term" value="F:RNA polymerase II cis-regulatory region sequence-specific DNA binding"/>
    <property type="evidence" value="ECO:0007669"/>
    <property type="project" value="TreeGrafter"/>
</dbReference>
<evidence type="ECO:0000256" key="7">
    <source>
        <dbReference type="ARBA" id="ARBA00023125"/>
    </source>
</evidence>
<feature type="domain" description="C2H2-type" evidence="13">
    <location>
        <begin position="494"/>
        <end position="521"/>
    </location>
</feature>
<comment type="subcellular location">
    <subcellularLocation>
        <location evidence="1">Nucleus</location>
    </subcellularLocation>
</comment>
<feature type="domain" description="C2H2-type" evidence="13">
    <location>
        <begin position="438"/>
        <end position="465"/>
    </location>
</feature>
<keyword evidence="4 10" id="KW-0863">Zinc-finger</keyword>
<feature type="domain" description="C2H2-type" evidence="13">
    <location>
        <begin position="522"/>
        <end position="550"/>
    </location>
</feature>
<dbReference type="InterPro" id="IPR036236">
    <property type="entry name" value="Znf_C2H2_sf"/>
</dbReference>
<feature type="compositionally biased region" description="Basic residues" evidence="11">
    <location>
        <begin position="157"/>
        <end position="166"/>
    </location>
</feature>
<evidence type="ECO:0000259" key="12">
    <source>
        <dbReference type="PROSITE" id="PS50097"/>
    </source>
</evidence>
<dbReference type="GO" id="GO:0005634">
    <property type="term" value="C:nucleus"/>
    <property type="evidence" value="ECO:0007669"/>
    <property type="project" value="UniProtKB-SubCell"/>
</dbReference>
<keyword evidence="9" id="KW-0539">Nucleus</keyword>
<dbReference type="GO" id="GO:0008270">
    <property type="term" value="F:zinc ion binding"/>
    <property type="evidence" value="ECO:0007669"/>
    <property type="project" value="UniProtKB-KW"/>
</dbReference>
<feature type="region of interest" description="Disordered" evidence="11">
    <location>
        <begin position="569"/>
        <end position="689"/>
    </location>
</feature>
<dbReference type="GO" id="GO:0000981">
    <property type="term" value="F:DNA-binding transcription factor activity, RNA polymerase II-specific"/>
    <property type="evidence" value="ECO:0007669"/>
    <property type="project" value="TreeGrafter"/>
</dbReference>
<dbReference type="CDD" id="cd18186">
    <property type="entry name" value="BTB_POZ_ZBTB_KLHL-like"/>
    <property type="match status" value="1"/>
</dbReference>
<accession>A0AAD9K6P5</accession>
<feature type="domain" description="C2H2-type" evidence="13">
    <location>
        <begin position="465"/>
        <end position="493"/>
    </location>
</feature>
<dbReference type="InterPro" id="IPR011333">
    <property type="entry name" value="SKP1/BTB/POZ_sf"/>
</dbReference>
<dbReference type="Proteomes" id="UP001208570">
    <property type="component" value="Unassembled WGS sequence"/>
</dbReference>
<evidence type="ECO:0000256" key="10">
    <source>
        <dbReference type="PROSITE-ProRule" id="PRU00042"/>
    </source>
</evidence>
<dbReference type="Pfam" id="PF00096">
    <property type="entry name" value="zf-C2H2"/>
    <property type="match status" value="3"/>
</dbReference>
<evidence type="ECO:0000256" key="1">
    <source>
        <dbReference type="ARBA" id="ARBA00004123"/>
    </source>
</evidence>
<dbReference type="SUPFAM" id="SSF54695">
    <property type="entry name" value="POZ domain"/>
    <property type="match status" value="1"/>
</dbReference>
<dbReference type="PANTHER" id="PTHR46105:SF5">
    <property type="entry name" value="ZINC FINGER AND BTB DOMAIN-CONTAINING PROTEIN 44 ISOFORM X1"/>
    <property type="match status" value="1"/>
</dbReference>
<dbReference type="Gene3D" id="3.30.710.10">
    <property type="entry name" value="Potassium Channel Kv1.1, Chain A"/>
    <property type="match status" value="1"/>
</dbReference>
<proteinExistence type="predicted"/>
<feature type="domain" description="C2H2-type" evidence="13">
    <location>
        <begin position="410"/>
        <end position="437"/>
    </location>
</feature>
<evidence type="ECO:0000256" key="4">
    <source>
        <dbReference type="ARBA" id="ARBA00022771"/>
    </source>
</evidence>
<dbReference type="SMART" id="SM00355">
    <property type="entry name" value="ZnF_C2H2"/>
    <property type="match status" value="6"/>
</dbReference>
<dbReference type="Pfam" id="PF00651">
    <property type="entry name" value="BTB"/>
    <property type="match status" value="1"/>
</dbReference>
<organism evidence="14 15">
    <name type="scientific">Paralvinella palmiformis</name>
    <dbReference type="NCBI Taxonomy" id="53620"/>
    <lineage>
        <taxon>Eukaryota</taxon>
        <taxon>Metazoa</taxon>
        <taxon>Spiralia</taxon>
        <taxon>Lophotrochozoa</taxon>
        <taxon>Annelida</taxon>
        <taxon>Polychaeta</taxon>
        <taxon>Sedentaria</taxon>
        <taxon>Canalipalpata</taxon>
        <taxon>Terebellida</taxon>
        <taxon>Terebelliformia</taxon>
        <taxon>Alvinellidae</taxon>
        <taxon>Paralvinella</taxon>
    </lineage>
</organism>
<dbReference type="InterPro" id="IPR013087">
    <property type="entry name" value="Znf_C2H2_type"/>
</dbReference>
<feature type="compositionally biased region" description="Acidic residues" evidence="11">
    <location>
        <begin position="658"/>
        <end position="689"/>
    </location>
</feature>
<dbReference type="Gene3D" id="3.30.160.60">
    <property type="entry name" value="Classic Zinc Finger"/>
    <property type="match status" value="5"/>
</dbReference>
<comment type="caution">
    <text evidence="14">The sequence shown here is derived from an EMBL/GenBank/DDBJ whole genome shotgun (WGS) entry which is preliminary data.</text>
</comment>
<dbReference type="SMART" id="SM00225">
    <property type="entry name" value="BTB"/>
    <property type="match status" value="1"/>
</dbReference>
<evidence type="ECO:0000256" key="5">
    <source>
        <dbReference type="ARBA" id="ARBA00022833"/>
    </source>
</evidence>
<keyword evidence="6" id="KW-0805">Transcription regulation</keyword>
<keyword evidence="15" id="KW-1185">Reference proteome</keyword>
<dbReference type="FunFam" id="3.30.160.60:FF:000340">
    <property type="entry name" value="zinc finger protein 473 isoform X1"/>
    <property type="match status" value="1"/>
</dbReference>